<evidence type="ECO:0000313" key="2">
    <source>
        <dbReference type="Proteomes" id="UP000298488"/>
    </source>
</evidence>
<accession>A0A4R8VD38</accession>
<name>A0A4R8VD38_9MICO</name>
<gene>
    <name evidence="1" type="ORF">E3N84_11760</name>
</gene>
<dbReference type="Proteomes" id="UP000298488">
    <property type="component" value="Unassembled WGS sequence"/>
</dbReference>
<reference evidence="1 2" key="1">
    <citation type="submission" date="2019-03" db="EMBL/GenBank/DDBJ databases">
        <title>Genomics of glacier-inhabiting Cryobacterium strains.</title>
        <authorList>
            <person name="Liu Q."/>
            <person name="Xin Y.-H."/>
        </authorList>
    </citation>
    <scope>NUCLEOTIDE SEQUENCE [LARGE SCALE GENOMIC DNA]</scope>
    <source>
        <strain evidence="1 2">CGMCC 1.10440</strain>
    </source>
</reference>
<dbReference type="PROSITE" id="PS51903">
    <property type="entry name" value="CLP_R"/>
    <property type="match status" value="1"/>
</dbReference>
<dbReference type="InterPro" id="IPR036628">
    <property type="entry name" value="Clp_N_dom_sf"/>
</dbReference>
<keyword evidence="2" id="KW-1185">Reference proteome</keyword>
<dbReference type="Gene3D" id="1.10.1780.10">
    <property type="entry name" value="Clp, N-terminal domain"/>
    <property type="match status" value="1"/>
</dbReference>
<evidence type="ECO:0000313" key="1">
    <source>
        <dbReference type="EMBL" id="TFB80645.1"/>
    </source>
</evidence>
<comment type="caution">
    <text evidence="1">The sequence shown here is derived from an EMBL/GenBank/DDBJ whole genome shotgun (WGS) entry which is preliminary data.</text>
</comment>
<proteinExistence type="predicted"/>
<dbReference type="EMBL" id="SOFI01000003">
    <property type="protein sequence ID" value="TFB80645.1"/>
    <property type="molecule type" value="Genomic_DNA"/>
</dbReference>
<dbReference type="AlphaFoldDB" id="A0A4R8VD38"/>
<organism evidence="1 2">
    <name type="scientific">Terrimesophilobacter mesophilus</name>
    <dbReference type="NCBI Taxonomy" id="433647"/>
    <lineage>
        <taxon>Bacteria</taxon>
        <taxon>Bacillati</taxon>
        <taxon>Actinomycetota</taxon>
        <taxon>Actinomycetes</taxon>
        <taxon>Micrococcales</taxon>
        <taxon>Microbacteriaceae</taxon>
        <taxon>Terrimesophilobacter</taxon>
    </lineage>
</organism>
<dbReference type="InterPro" id="IPR004176">
    <property type="entry name" value="Clp_R_N"/>
</dbReference>
<sequence length="165" mass="17583">MTEPRSAFGTAVSRAFHAAHEEARHRGGTVVEAEHLLLALADESNDTCGSLLREHGLSREVLTDAIRREQVRSLAYAGVEPLPDGDVVLDRRRGPVRLGASARAAVRAGMKAASEKHRPRRAADLLVGIFSAELGTVPRVLGIAGVDRLQLLSALNEHTASGVAE</sequence>
<protein>
    <submittedName>
        <fullName evidence="1">Uncharacterized protein</fullName>
    </submittedName>
</protein>
<dbReference type="SUPFAM" id="SSF81923">
    <property type="entry name" value="Double Clp-N motif"/>
    <property type="match status" value="1"/>
</dbReference>
<dbReference type="Pfam" id="PF02861">
    <property type="entry name" value="Clp_N"/>
    <property type="match status" value="1"/>
</dbReference>
<dbReference type="RefSeq" id="WP_104096497.1">
    <property type="nucleotide sequence ID" value="NZ_JACHBP010000001.1"/>
</dbReference>
<dbReference type="OrthoDB" id="3532497at2"/>